<keyword evidence="7" id="KW-1185">Reference proteome</keyword>
<dbReference type="Gene3D" id="1.25.40.20">
    <property type="entry name" value="Ankyrin repeat-containing domain"/>
    <property type="match status" value="1"/>
</dbReference>
<dbReference type="PROSITE" id="PS50297">
    <property type="entry name" value="ANK_REP_REGION"/>
    <property type="match status" value="1"/>
</dbReference>
<evidence type="ECO:0000313" key="6">
    <source>
        <dbReference type="EMBL" id="CAK0890344.1"/>
    </source>
</evidence>
<feature type="compositionally biased region" description="Basic and acidic residues" evidence="4">
    <location>
        <begin position="418"/>
        <end position="433"/>
    </location>
</feature>
<dbReference type="InterPro" id="IPR031852">
    <property type="entry name" value="Vik1/Cik1_MT-bd"/>
</dbReference>
<gene>
    <name evidence="6" type="ORF">PCOR1329_LOCUS70613</name>
</gene>
<keyword evidence="2" id="KW-0067">ATP-binding</keyword>
<reference evidence="6" key="1">
    <citation type="submission" date="2023-10" db="EMBL/GenBank/DDBJ databases">
        <authorList>
            <person name="Chen Y."/>
            <person name="Shah S."/>
            <person name="Dougan E. K."/>
            <person name="Thang M."/>
            <person name="Chan C."/>
        </authorList>
    </citation>
    <scope>NUCLEOTIDE SEQUENCE [LARGE SCALE GENOMIC DNA]</scope>
</reference>
<feature type="domain" description="Kinesin motor" evidence="5">
    <location>
        <begin position="829"/>
        <end position="975"/>
    </location>
</feature>
<feature type="region of interest" description="Disordered" evidence="4">
    <location>
        <begin position="388"/>
        <end position="479"/>
    </location>
</feature>
<dbReference type="PROSITE" id="PS50067">
    <property type="entry name" value="KINESIN_MOTOR_2"/>
    <property type="match status" value="1"/>
</dbReference>
<accession>A0ABN9WXK1</accession>
<dbReference type="Pfam" id="PF16796">
    <property type="entry name" value="Microtub_bd"/>
    <property type="match status" value="1"/>
</dbReference>
<dbReference type="SMART" id="SM00248">
    <property type="entry name" value="ANK"/>
    <property type="match status" value="4"/>
</dbReference>
<dbReference type="PROSITE" id="PS50088">
    <property type="entry name" value="ANK_REPEAT"/>
    <property type="match status" value="1"/>
</dbReference>
<feature type="binding site" evidence="2">
    <location>
        <begin position="906"/>
        <end position="913"/>
    </location>
    <ligand>
        <name>ATP</name>
        <dbReference type="ChEBI" id="CHEBI:30616"/>
    </ligand>
</feature>
<proteinExistence type="inferred from homology"/>
<sequence>MKRGATNVFKFSPGSRGSVTSAATTDSVRQMVDFAEGDEAEVLSIVTVRAEEGMDSPIVAELAVGMLLTVLAVGQGRRVKVKVSGEEATVGWISTKTKLNEPLVMKRGLEIGSAIDFEKGGVHEIKAMVTCRAEEKLESEILQELQPGTRVKIEEIGKYNNRRVKISRDGQELGWISTCTRHGEMLIGVVSEGGRPADGRSGMFGASSTKIKTLLQAARSNDLEELKKIVEGGSGVMSKFSSRPNLNSSDIRGKTCLIYACAFGHKEIVLYLLTKTKEVDINAVDDTMKSALHHACKRAKSSDSDTVNIDIVGALIEADANKEARDHNGCTPLMFAVANGDQRVVQSLITAQASLNVKDYEGHTCLDYANNFGHAELFNLLKASGAQSGLPEDEKEEEAVEERAVAEEEEAAAPQGAEADKAPKDDGSSELKKKVMKKKKTAEEGAPAAEGEEKPKKKTTKKKVGEKEREEKKKIKKRMSGVGLGMAEALAVEPEDPKGEVTVEVVTEESNAQQRALKKVEVLLKDPKVTAAELKGALEVAKGANVPASELAKAEAKHQELAEKALALQQLRVAIQDRSVAMLWETLKKAEALNLSKKDIDQAKQVLKEEEPKEEAKKKLIEAASSGDVKILKKAIKDATRAGVSASDLAEYEELLKGSENKEAAAKVLKGALESMDIPALKIAISQAREAGVDAAAVEQAEETLAVEGPKAEARDALEEAIEGGEVARIEEAIERGRKAGLDASEITRAEDVVKTEGEKVKLLARVSEVMEETMSCDMKDVDSVRAAKEKLNEAVMAALAIGVKEDKIYDAEVRRKKLHNTVEDLKGSIRVFCRIRPLSKKETTTTAGDTNVTKQINVQTVEVGGHQFSFDSVWTPGTQEEVFEDCKDLVQSAVDGYNVTMFAYGQTGAGKTFTMGGVPGNLGVSPRTIAHIFKILKDNEGRFQFTVMGSMLELYRSDLVTCSARVTPSQRRRN</sequence>
<comment type="similarity">
    <text evidence="2">Belongs to the TRAFAC class myosin-kinesin ATPase superfamily. Kinesin family.</text>
</comment>
<dbReference type="InterPro" id="IPR001752">
    <property type="entry name" value="Kinesin_motor_dom"/>
</dbReference>
<dbReference type="EMBL" id="CAUYUJ010019338">
    <property type="protein sequence ID" value="CAK0890344.1"/>
    <property type="molecule type" value="Genomic_DNA"/>
</dbReference>
<feature type="repeat" description="ANK" evidence="1">
    <location>
        <begin position="328"/>
        <end position="360"/>
    </location>
</feature>
<dbReference type="InterPro" id="IPR027640">
    <property type="entry name" value="Kinesin-like_fam"/>
</dbReference>
<protein>
    <recommendedName>
        <fullName evidence="5">Kinesin motor domain-containing protein</fullName>
    </recommendedName>
</protein>
<dbReference type="SUPFAM" id="SSF52540">
    <property type="entry name" value="P-loop containing nucleoside triphosphate hydrolases"/>
    <property type="match status" value="1"/>
</dbReference>
<dbReference type="Gene3D" id="3.40.850.10">
    <property type="entry name" value="Kinesin motor domain"/>
    <property type="match status" value="1"/>
</dbReference>
<keyword evidence="3" id="KW-0175">Coiled coil</keyword>
<dbReference type="Pfam" id="PF12796">
    <property type="entry name" value="Ank_2"/>
    <property type="match status" value="2"/>
</dbReference>
<dbReference type="InterPro" id="IPR027417">
    <property type="entry name" value="P-loop_NTPase"/>
</dbReference>
<evidence type="ECO:0000259" key="5">
    <source>
        <dbReference type="PROSITE" id="PS50067"/>
    </source>
</evidence>
<feature type="compositionally biased region" description="Acidic residues" evidence="4">
    <location>
        <begin position="391"/>
        <end position="400"/>
    </location>
</feature>
<evidence type="ECO:0000313" key="7">
    <source>
        <dbReference type="Proteomes" id="UP001189429"/>
    </source>
</evidence>
<organism evidence="6 7">
    <name type="scientific">Prorocentrum cordatum</name>
    <dbReference type="NCBI Taxonomy" id="2364126"/>
    <lineage>
        <taxon>Eukaryota</taxon>
        <taxon>Sar</taxon>
        <taxon>Alveolata</taxon>
        <taxon>Dinophyceae</taxon>
        <taxon>Prorocentrales</taxon>
        <taxon>Prorocentraceae</taxon>
        <taxon>Prorocentrum</taxon>
    </lineage>
</organism>
<evidence type="ECO:0000256" key="3">
    <source>
        <dbReference type="SAM" id="Coils"/>
    </source>
</evidence>
<dbReference type="PANTHER" id="PTHR47972:SF16">
    <property type="entry name" value="KINESIN-LIKE PROTEIN"/>
    <property type="match status" value="1"/>
</dbReference>
<keyword evidence="1" id="KW-0040">ANK repeat</keyword>
<keyword evidence="2" id="KW-0547">Nucleotide-binding</keyword>
<dbReference type="SMART" id="SM00129">
    <property type="entry name" value="KISc"/>
    <property type="match status" value="1"/>
</dbReference>
<dbReference type="InterPro" id="IPR036961">
    <property type="entry name" value="Kinesin_motor_dom_sf"/>
</dbReference>
<evidence type="ECO:0000256" key="2">
    <source>
        <dbReference type="PROSITE-ProRule" id="PRU00283"/>
    </source>
</evidence>
<evidence type="ECO:0000256" key="4">
    <source>
        <dbReference type="SAM" id="MobiDB-lite"/>
    </source>
</evidence>
<name>A0ABN9WXK1_9DINO</name>
<feature type="coiled-coil region" evidence="3">
    <location>
        <begin position="551"/>
        <end position="610"/>
    </location>
</feature>
<dbReference type="InterPro" id="IPR036770">
    <property type="entry name" value="Ankyrin_rpt-contain_sf"/>
</dbReference>
<dbReference type="PANTHER" id="PTHR47972">
    <property type="entry name" value="KINESIN-LIKE PROTEIN KLP-3"/>
    <property type="match status" value="1"/>
</dbReference>
<evidence type="ECO:0000256" key="1">
    <source>
        <dbReference type="PROSITE-ProRule" id="PRU00023"/>
    </source>
</evidence>
<comment type="caution">
    <text evidence="6">The sequence shown here is derived from an EMBL/GenBank/DDBJ whole genome shotgun (WGS) entry which is preliminary data.</text>
</comment>
<keyword evidence="2" id="KW-0505">Motor protein</keyword>
<dbReference type="SUPFAM" id="SSF48403">
    <property type="entry name" value="Ankyrin repeat"/>
    <property type="match status" value="1"/>
</dbReference>
<dbReference type="InterPro" id="IPR002110">
    <property type="entry name" value="Ankyrin_rpt"/>
</dbReference>
<dbReference type="Proteomes" id="UP001189429">
    <property type="component" value="Unassembled WGS sequence"/>
</dbReference>
<feature type="compositionally biased region" description="Basic and acidic residues" evidence="4">
    <location>
        <begin position="463"/>
        <end position="473"/>
    </location>
</feature>